<evidence type="ECO:0000313" key="2">
    <source>
        <dbReference type="Proteomes" id="UP000034793"/>
    </source>
</evidence>
<dbReference type="Proteomes" id="UP000034793">
    <property type="component" value="Unassembled WGS sequence"/>
</dbReference>
<gene>
    <name evidence="1" type="ORF">UT61_C0011G0022</name>
</gene>
<dbReference type="EMBL" id="LBXL01000011">
    <property type="protein sequence ID" value="KKR30199.1"/>
    <property type="molecule type" value="Genomic_DNA"/>
</dbReference>
<comment type="caution">
    <text evidence="1">The sequence shown here is derived from an EMBL/GenBank/DDBJ whole genome shotgun (WGS) entry which is preliminary data.</text>
</comment>
<dbReference type="PATRIC" id="fig|1618552.3.peg.449"/>
<dbReference type="InterPro" id="IPR009267">
    <property type="entry name" value="NTP_transf_6"/>
</dbReference>
<dbReference type="AlphaFoldDB" id="A0A0G0PPX1"/>
<proteinExistence type="predicted"/>
<protein>
    <recommendedName>
        <fullName evidence="3">Nucleotidyltransferase family protein</fullName>
    </recommendedName>
</protein>
<evidence type="ECO:0008006" key="3">
    <source>
        <dbReference type="Google" id="ProtNLM"/>
    </source>
</evidence>
<organism evidence="1 2">
    <name type="scientific">Candidatus Woesebacteria bacterium GW2011_GWA1_39_8</name>
    <dbReference type="NCBI Taxonomy" id="1618552"/>
    <lineage>
        <taxon>Bacteria</taxon>
        <taxon>Candidatus Woeseibacteriota</taxon>
    </lineage>
</organism>
<dbReference type="PANTHER" id="PTHR39166:SF1">
    <property type="entry name" value="BLL1166 PROTEIN"/>
    <property type="match status" value="1"/>
</dbReference>
<accession>A0A0G0PPX1</accession>
<dbReference type="PANTHER" id="PTHR39166">
    <property type="entry name" value="BLL1166 PROTEIN"/>
    <property type="match status" value="1"/>
</dbReference>
<dbReference type="Pfam" id="PF06042">
    <property type="entry name" value="NTP_transf_6"/>
    <property type="match status" value="1"/>
</dbReference>
<sequence length="208" mass="24430">MIGASIFSVVKRFLSIQIQTGIFWLMEYFKEILLQNEVIKGILNKAPSLEMKDWYLVAGCLAQTVWNHKHRHDLNYGISDYDLVYFDDSDISFEAEDKYIKKGNKIFGDIPVEIRNQARVHLWYEKHFGFPIDPFPSVEDAIYQYPTTATAVGVRMEDSDLKVYAPYGLDDLMQLIVRPNKKKITEDIYNKKVEKWVQLWPMLKVVPW</sequence>
<name>A0A0G0PPX1_9BACT</name>
<reference evidence="1 2" key="1">
    <citation type="journal article" date="2015" name="Nature">
        <title>rRNA introns, odd ribosomes, and small enigmatic genomes across a large radiation of phyla.</title>
        <authorList>
            <person name="Brown C.T."/>
            <person name="Hug L.A."/>
            <person name="Thomas B.C."/>
            <person name="Sharon I."/>
            <person name="Castelle C.J."/>
            <person name="Singh A."/>
            <person name="Wilkins M.J."/>
            <person name="Williams K.H."/>
            <person name="Banfield J.F."/>
        </authorList>
    </citation>
    <scope>NUCLEOTIDE SEQUENCE [LARGE SCALE GENOMIC DNA]</scope>
</reference>
<evidence type="ECO:0000313" key="1">
    <source>
        <dbReference type="EMBL" id="KKR30199.1"/>
    </source>
</evidence>